<dbReference type="InterPro" id="IPR011059">
    <property type="entry name" value="Metal-dep_hydrolase_composite"/>
</dbReference>
<dbReference type="Proteomes" id="UP001445076">
    <property type="component" value="Unassembled WGS sequence"/>
</dbReference>
<evidence type="ECO:0000313" key="10">
    <source>
        <dbReference type="EMBL" id="KAK8719134.1"/>
    </source>
</evidence>
<dbReference type="SUPFAM" id="SSF51556">
    <property type="entry name" value="Metallo-dependent hydrolases"/>
    <property type="match status" value="1"/>
</dbReference>
<dbReference type="SUPFAM" id="SSF51338">
    <property type="entry name" value="Composite domain of metallo-dependent hydrolases"/>
    <property type="match status" value="1"/>
</dbReference>
<evidence type="ECO:0000256" key="3">
    <source>
        <dbReference type="ARBA" id="ARBA00011899"/>
    </source>
</evidence>
<comment type="caution">
    <text evidence="10">The sequence shown here is derived from an EMBL/GenBank/DDBJ whole genome shotgun (WGS) entry which is preliminary data.</text>
</comment>
<evidence type="ECO:0000256" key="5">
    <source>
        <dbReference type="ARBA" id="ARBA00022723"/>
    </source>
</evidence>
<dbReference type="Pfam" id="PF01979">
    <property type="entry name" value="Amidohydro_1"/>
    <property type="match status" value="1"/>
</dbReference>
<dbReference type="GO" id="GO:0008448">
    <property type="term" value="F:N-acetylglucosamine-6-phosphate deacetylase activity"/>
    <property type="evidence" value="ECO:0007669"/>
    <property type="project" value="UniProtKB-EC"/>
</dbReference>
<evidence type="ECO:0000256" key="8">
    <source>
        <dbReference type="ARBA" id="ARBA00047647"/>
    </source>
</evidence>
<evidence type="ECO:0000256" key="1">
    <source>
        <dbReference type="ARBA" id="ARBA00001968"/>
    </source>
</evidence>
<comment type="catalytic activity">
    <reaction evidence="8">
        <text>N-acetyl-D-glucosamine 6-phosphate + H2O = D-glucosamine 6-phosphate + acetate</text>
        <dbReference type="Rhea" id="RHEA:22936"/>
        <dbReference type="ChEBI" id="CHEBI:15377"/>
        <dbReference type="ChEBI" id="CHEBI:30089"/>
        <dbReference type="ChEBI" id="CHEBI:57513"/>
        <dbReference type="ChEBI" id="CHEBI:58725"/>
        <dbReference type="EC" id="3.5.1.25"/>
    </reaction>
</comment>
<dbReference type="InterPro" id="IPR032466">
    <property type="entry name" value="Metal_Hydrolase"/>
</dbReference>
<dbReference type="EMBL" id="JARKIK010002948">
    <property type="protein sequence ID" value="KAK8719135.1"/>
    <property type="molecule type" value="Genomic_DNA"/>
</dbReference>
<dbReference type="Gene3D" id="3.20.20.140">
    <property type="entry name" value="Metal-dependent hydrolases"/>
    <property type="match status" value="1"/>
</dbReference>
<feature type="non-terminal residue" evidence="10">
    <location>
        <position position="293"/>
    </location>
</feature>
<organism evidence="10 11">
    <name type="scientific">Cherax quadricarinatus</name>
    <name type="common">Australian red claw crayfish</name>
    <dbReference type="NCBI Taxonomy" id="27406"/>
    <lineage>
        <taxon>Eukaryota</taxon>
        <taxon>Metazoa</taxon>
        <taxon>Ecdysozoa</taxon>
        <taxon>Arthropoda</taxon>
        <taxon>Crustacea</taxon>
        <taxon>Multicrustacea</taxon>
        <taxon>Malacostraca</taxon>
        <taxon>Eumalacostraca</taxon>
        <taxon>Eucarida</taxon>
        <taxon>Decapoda</taxon>
        <taxon>Pleocyemata</taxon>
        <taxon>Astacidea</taxon>
        <taxon>Parastacoidea</taxon>
        <taxon>Parastacidae</taxon>
        <taxon>Cherax</taxon>
    </lineage>
</organism>
<dbReference type="PANTHER" id="PTHR11113:SF14">
    <property type="entry name" value="N-ACETYLGLUCOSAMINE-6-PHOSPHATE DEACETYLASE"/>
    <property type="match status" value="1"/>
</dbReference>
<keyword evidence="6" id="KW-0378">Hydrolase</keyword>
<dbReference type="GO" id="GO:0006046">
    <property type="term" value="P:N-acetylglucosamine catabolic process"/>
    <property type="evidence" value="ECO:0007669"/>
    <property type="project" value="TreeGrafter"/>
</dbReference>
<dbReference type="PANTHER" id="PTHR11113">
    <property type="entry name" value="N-ACETYLGLUCOSAMINE-6-PHOSPHATE DEACETYLASE"/>
    <property type="match status" value="1"/>
</dbReference>
<reference evidence="10" key="2">
    <citation type="submission" date="2024-01" db="EMBL/GenBank/DDBJ databases">
        <authorList>
            <person name="He J."/>
            <person name="Wang M."/>
            <person name="Zheng J."/>
            <person name="Liu Z."/>
        </authorList>
    </citation>
    <scope>NUCLEOTIDE SEQUENCE</scope>
    <source>
        <strain evidence="10">ZL_2023a</strain>
        <tissue evidence="10">Muscle</tissue>
    </source>
</reference>
<dbReference type="AlphaFoldDB" id="A0AAW0VQA9"/>
<dbReference type="EMBL" id="JARKIK010002948">
    <property type="protein sequence ID" value="KAK8719134.1"/>
    <property type="molecule type" value="Genomic_DNA"/>
</dbReference>
<reference evidence="10 11" key="1">
    <citation type="journal article" date="2024" name="BMC Genomics">
        <title>Genome assembly of redclaw crayfish (Cherax quadricarinatus) provides insights into its immune adaptation and hypoxia tolerance.</title>
        <authorList>
            <person name="Liu Z."/>
            <person name="Zheng J."/>
            <person name="Li H."/>
            <person name="Fang K."/>
            <person name="Wang S."/>
            <person name="He J."/>
            <person name="Zhou D."/>
            <person name="Weng S."/>
            <person name="Chi M."/>
            <person name="Gu Z."/>
            <person name="He J."/>
            <person name="Li F."/>
            <person name="Wang M."/>
        </authorList>
    </citation>
    <scope>NUCLEOTIDE SEQUENCE [LARGE SCALE GENOMIC DNA]</scope>
    <source>
        <strain evidence="10">ZL_2023a</strain>
    </source>
</reference>
<proteinExistence type="inferred from homology"/>
<dbReference type="FunFam" id="3.20.20.140:FF:000023">
    <property type="entry name" value="N-acetylglucosamine-6-phosphate deacetylase"/>
    <property type="match status" value="1"/>
</dbReference>
<dbReference type="InterPro" id="IPR006680">
    <property type="entry name" value="Amidohydro-rel"/>
</dbReference>
<protein>
    <recommendedName>
        <fullName evidence="4">N-acetylglucosamine-6-phosphate deacetylase</fullName>
        <ecNumber evidence="3">3.5.1.25</ecNumber>
    </recommendedName>
</protein>
<evidence type="ECO:0000256" key="6">
    <source>
        <dbReference type="ARBA" id="ARBA00022801"/>
    </source>
</evidence>
<name>A0AAW0VQA9_CHEQU</name>
<gene>
    <name evidence="10" type="ORF">OTU49_014218</name>
</gene>
<evidence type="ECO:0000313" key="11">
    <source>
        <dbReference type="Proteomes" id="UP001445076"/>
    </source>
</evidence>
<feature type="domain" description="Amidohydrolase-related" evidence="9">
    <location>
        <begin position="72"/>
        <end position="285"/>
    </location>
</feature>
<accession>A0AAW0VQA9</accession>
<dbReference type="GO" id="GO:0046872">
    <property type="term" value="F:metal ion binding"/>
    <property type="evidence" value="ECO:0007669"/>
    <property type="project" value="UniProtKB-KW"/>
</dbReference>
<dbReference type="EMBL" id="JARKIK010002948">
    <property type="protein sequence ID" value="KAK8719136.1"/>
    <property type="molecule type" value="Genomic_DNA"/>
</dbReference>
<keyword evidence="11" id="KW-1185">Reference proteome</keyword>
<sequence>MKMPSIIPCTSSNLASKHSKIYQFINCRLVRKGCIIKDDFWIRDGKILNPEPVFYDERVQADVRIDCHDALICPGFLDIQINGGFGYDFSSDVDNLEEAVSKVSHGVLSAGVTSICPTIVTSPNSVYHQVIPKLVKKAGGLDGASILGIHLEGPFISPEKKGAHPLQYIQEVEGIDKINDVYGCLDNVAMVTIAPELPGAKDVISYLANQGIVMSVGHSNGNLEDGEAAVNCGASFITHLFNAMLPFHHRDPGLVGLLTSRLICKPVHYGIIADGIHTHPAALRIAHRTHPEG</sequence>
<evidence type="ECO:0000259" key="9">
    <source>
        <dbReference type="Pfam" id="PF01979"/>
    </source>
</evidence>
<evidence type="ECO:0000256" key="4">
    <source>
        <dbReference type="ARBA" id="ARBA00018029"/>
    </source>
</evidence>
<dbReference type="GO" id="GO:0019262">
    <property type="term" value="P:N-acetylneuraminate catabolic process"/>
    <property type="evidence" value="ECO:0007669"/>
    <property type="project" value="UniProtKB-ARBA"/>
</dbReference>
<evidence type="ECO:0000256" key="7">
    <source>
        <dbReference type="ARBA" id="ARBA00023277"/>
    </source>
</evidence>
<keyword evidence="5" id="KW-0479">Metal-binding</keyword>
<dbReference type="GO" id="GO:0106279">
    <property type="term" value="P:negative regulation of UDP-N-acetylglucosamine biosynthetic process"/>
    <property type="evidence" value="ECO:0007669"/>
    <property type="project" value="UniProtKB-ARBA"/>
</dbReference>
<comment type="similarity">
    <text evidence="2">Belongs to the metallo-dependent hydrolases superfamily. NagA family.</text>
</comment>
<comment type="cofactor">
    <cofactor evidence="1">
        <name>a divalent metal cation</name>
        <dbReference type="ChEBI" id="CHEBI:60240"/>
    </cofactor>
</comment>
<keyword evidence="7" id="KW-0119">Carbohydrate metabolism</keyword>
<evidence type="ECO:0000256" key="2">
    <source>
        <dbReference type="ARBA" id="ARBA00010716"/>
    </source>
</evidence>
<dbReference type="EC" id="3.5.1.25" evidence="3"/>